<protein>
    <submittedName>
        <fullName evidence="2">Membrane protein</fullName>
    </submittedName>
</protein>
<keyword evidence="1" id="KW-0472">Membrane</keyword>
<keyword evidence="1" id="KW-1133">Transmembrane helix</keyword>
<dbReference type="EMBL" id="BOPC01000012">
    <property type="protein sequence ID" value="GIJ25753.1"/>
    <property type="molecule type" value="Genomic_DNA"/>
</dbReference>
<sequence>MAKNAAGSRAGRTRVQTAALAVGAVFLLIGVLGFVPGITTGYGDMTFAGHHSGAKLLGLFQVSVLHNLLHLGFGVAGLLLASRVAGARIYLAGGGALYLGLWLYGLVLGEQHSANFIPLNMADNWLHLGLGLGMVLLGLLLSPHAGGSSNPLDEPFDRP</sequence>
<evidence type="ECO:0000313" key="2">
    <source>
        <dbReference type="EMBL" id="GIJ25753.1"/>
    </source>
</evidence>
<dbReference type="RefSeq" id="WP_204033201.1">
    <property type="nucleotide sequence ID" value="NZ_BOPC01000012.1"/>
</dbReference>
<feature type="transmembrane region" description="Helical" evidence="1">
    <location>
        <begin position="125"/>
        <end position="142"/>
    </location>
</feature>
<dbReference type="Pfam" id="PF14325">
    <property type="entry name" value="DUF4383"/>
    <property type="match status" value="1"/>
</dbReference>
<evidence type="ECO:0000313" key="3">
    <source>
        <dbReference type="Proteomes" id="UP000653076"/>
    </source>
</evidence>
<reference evidence="2 3" key="1">
    <citation type="submission" date="2021-01" db="EMBL/GenBank/DDBJ databases">
        <title>Whole genome shotgun sequence of Verrucosispora qiuiae NBRC 106684.</title>
        <authorList>
            <person name="Komaki H."/>
            <person name="Tamura T."/>
        </authorList>
    </citation>
    <scope>NUCLEOTIDE SEQUENCE [LARGE SCALE GENOMIC DNA]</scope>
    <source>
        <strain evidence="2 3">NBRC 106684</strain>
    </source>
</reference>
<name>A0ABQ4J6F3_9ACTN</name>
<evidence type="ECO:0000256" key="1">
    <source>
        <dbReference type="SAM" id="Phobius"/>
    </source>
</evidence>
<organism evidence="2 3">
    <name type="scientific">Micromonospora qiuiae</name>
    <dbReference type="NCBI Taxonomy" id="502268"/>
    <lineage>
        <taxon>Bacteria</taxon>
        <taxon>Bacillati</taxon>
        <taxon>Actinomycetota</taxon>
        <taxon>Actinomycetes</taxon>
        <taxon>Micromonosporales</taxon>
        <taxon>Micromonosporaceae</taxon>
        <taxon>Micromonospora</taxon>
    </lineage>
</organism>
<comment type="caution">
    <text evidence="2">The sequence shown here is derived from an EMBL/GenBank/DDBJ whole genome shotgun (WGS) entry which is preliminary data.</text>
</comment>
<accession>A0ABQ4J6F3</accession>
<feature type="transmembrane region" description="Helical" evidence="1">
    <location>
        <begin position="58"/>
        <end position="80"/>
    </location>
</feature>
<keyword evidence="1" id="KW-0812">Transmembrane</keyword>
<feature type="transmembrane region" description="Helical" evidence="1">
    <location>
        <begin position="87"/>
        <end position="105"/>
    </location>
</feature>
<keyword evidence="3" id="KW-1185">Reference proteome</keyword>
<feature type="transmembrane region" description="Helical" evidence="1">
    <location>
        <begin position="18"/>
        <end position="38"/>
    </location>
</feature>
<gene>
    <name evidence="2" type="ORF">Vqi01_09150</name>
</gene>
<proteinExistence type="predicted"/>
<dbReference type="Proteomes" id="UP000653076">
    <property type="component" value="Unassembled WGS sequence"/>
</dbReference>